<protein>
    <submittedName>
        <fullName evidence="1">Uncharacterized protein</fullName>
    </submittedName>
</protein>
<evidence type="ECO:0000313" key="2">
    <source>
        <dbReference type="Proteomes" id="UP000799118"/>
    </source>
</evidence>
<name>A0A6A4H3R5_9AGAR</name>
<organism evidence="1 2">
    <name type="scientific">Gymnopus androsaceus JB14</name>
    <dbReference type="NCBI Taxonomy" id="1447944"/>
    <lineage>
        <taxon>Eukaryota</taxon>
        <taxon>Fungi</taxon>
        <taxon>Dikarya</taxon>
        <taxon>Basidiomycota</taxon>
        <taxon>Agaricomycotina</taxon>
        <taxon>Agaricomycetes</taxon>
        <taxon>Agaricomycetidae</taxon>
        <taxon>Agaricales</taxon>
        <taxon>Marasmiineae</taxon>
        <taxon>Omphalotaceae</taxon>
        <taxon>Gymnopus</taxon>
    </lineage>
</organism>
<evidence type="ECO:0000313" key="1">
    <source>
        <dbReference type="EMBL" id="KAE9392328.1"/>
    </source>
</evidence>
<reference evidence="1" key="1">
    <citation type="journal article" date="2019" name="Environ. Microbiol.">
        <title>Fungal ecological strategies reflected in gene transcription - a case study of two litter decomposers.</title>
        <authorList>
            <person name="Barbi F."/>
            <person name="Kohler A."/>
            <person name="Barry K."/>
            <person name="Baskaran P."/>
            <person name="Daum C."/>
            <person name="Fauchery L."/>
            <person name="Ihrmark K."/>
            <person name="Kuo A."/>
            <person name="LaButti K."/>
            <person name="Lipzen A."/>
            <person name="Morin E."/>
            <person name="Grigoriev I.V."/>
            <person name="Henrissat B."/>
            <person name="Lindahl B."/>
            <person name="Martin F."/>
        </authorList>
    </citation>
    <scope>NUCLEOTIDE SEQUENCE</scope>
    <source>
        <strain evidence="1">JB14</strain>
    </source>
</reference>
<accession>A0A6A4H3R5</accession>
<keyword evidence="2" id="KW-1185">Reference proteome</keyword>
<proteinExistence type="predicted"/>
<dbReference type="EMBL" id="ML769599">
    <property type="protein sequence ID" value="KAE9392328.1"/>
    <property type="molecule type" value="Genomic_DNA"/>
</dbReference>
<dbReference type="OrthoDB" id="2379186at2759"/>
<dbReference type="Proteomes" id="UP000799118">
    <property type="component" value="Unassembled WGS sequence"/>
</dbReference>
<gene>
    <name evidence="1" type="ORF">BT96DRAFT_1023651</name>
</gene>
<dbReference type="AlphaFoldDB" id="A0A6A4H3R5"/>
<sequence>MLFSALEYELFIKSLEEITDPSLEDHELETLVIDTYKVKLWLRGRYADIPAETINEVFQLLDPALNPTDTITGAQFFAVLRLVIHVENGSTVNSLLVFEQLDLPPPKKRARIIRDERGASSQFLKRLRNKHKLMPLPSVAELPAFLNTPLEESDKIVISQQLFDDSVSARPSDTCGEDDLSVVFKIGDVGLASVPFTRLLEGINSSRTEDGYHQFWDDNIRKALETLIPEGECIRNSNYDKETYNARPDFGFLITKRCVFRGEEKGPTSAGDPASELIQKLVWAHDSAPYILGYYANETVLTWSRLFIRLDTYGVLIWKQQI</sequence>